<dbReference type="InterPro" id="IPR009100">
    <property type="entry name" value="AcylCoA_DH/oxidase_NM_dom_sf"/>
</dbReference>
<evidence type="ECO:0000313" key="8">
    <source>
        <dbReference type="EMBL" id="ROP28050.1"/>
    </source>
</evidence>
<dbReference type="InterPro" id="IPR037069">
    <property type="entry name" value="AcylCoA_DH/ox_N_sf"/>
</dbReference>
<dbReference type="GO" id="GO:0003995">
    <property type="term" value="F:acyl-CoA dehydrogenase activity"/>
    <property type="evidence" value="ECO:0007669"/>
    <property type="project" value="TreeGrafter"/>
</dbReference>
<name>A0A3N1GCT5_9ACTN</name>
<organism evidence="8 9">
    <name type="scientific">Couchioplanes caeruleus</name>
    <dbReference type="NCBI Taxonomy" id="56438"/>
    <lineage>
        <taxon>Bacteria</taxon>
        <taxon>Bacillati</taxon>
        <taxon>Actinomycetota</taxon>
        <taxon>Actinomycetes</taxon>
        <taxon>Micromonosporales</taxon>
        <taxon>Micromonosporaceae</taxon>
        <taxon>Couchioplanes</taxon>
    </lineage>
</organism>
<dbReference type="AlphaFoldDB" id="A0A3N1GCT5"/>
<dbReference type="SUPFAM" id="SSF56645">
    <property type="entry name" value="Acyl-CoA dehydrogenase NM domain-like"/>
    <property type="match status" value="1"/>
</dbReference>
<accession>A0A3N1GCT5</accession>
<dbReference type="Pfam" id="PF02771">
    <property type="entry name" value="Acyl-CoA_dh_N"/>
    <property type="match status" value="1"/>
</dbReference>
<dbReference type="InterPro" id="IPR036250">
    <property type="entry name" value="AcylCo_DH-like_C"/>
</dbReference>
<sequence length="330" mass="33891">MRLVPTAEQDRFAAVLHDLLSAADVPAVAERWAQGDAAPGRAVWSRLADAGVAGLAVPERWGGTDAGAADLVIAAEELGHHAVPGPVAETLAAVPALLLALGDDRLCDKWLPELAAGRVVAALAAPPWLPYATDAHAADLVLLAGDDAVRLARTGAAHASMDYTRRLFEVSPGGVLATGPDAAAAVARALDLGVLAAAAQLLGAGCALLEAAVAHARTRVQFGRPIGRFQAVQHKLAEVAVALEFARPLLHAAAVTVGSADTAARDVSAAKVACGSAAHQAARAALQVHGAIGYTREHGLGRWLTKVRVLTLTWGTAAQHRARVMAELTR</sequence>
<comment type="similarity">
    <text evidence="2">Belongs to the acyl-CoA dehydrogenase family.</text>
</comment>
<dbReference type="OrthoDB" id="4607453at2"/>
<dbReference type="EMBL" id="RJKL01000001">
    <property type="protein sequence ID" value="ROP28050.1"/>
    <property type="molecule type" value="Genomic_DNA"/>
</dbReference>
<keyword evidence="4" id="KW-0274">FAD</keyword>
<dbReference type="Pfam" id="PF00441">
    <property type="entry name" value="Acyl-CoA_dh_1"/>
    <property type="match status" value="1"/>
</dbReference>
<feature type="domain" description="Acyl-CoA dehydrogenase/oxidase N-terminal" evidence="7">
    <location>
        <begin position="6"/>
        <end position="117"/>
    </location>
</feature>
<dbReference type="Gene3D" id="1.20.140.10">
    <property type="entry name" value="Butyryl-CoA Dehydrogenase, subunit A, domain 3"/>
    <property type="match status" value="1"/>
</dbReference>
<dbReference type="InterPro" id="IPR013786">
    <property type="entry name" value="AcylCoA_DH/ox_N"/>
</dbReference>
<evidence type="ECO:0000256" key="4">
    <source>
        <dbReference type="ARBA" id="ARBA00022827"/>
    </source>
</evidence>
<evidence type="ECO:0000313" key="9">
    <source>
        <dbReference type="Proteomes" id="UP000271683"/>
    </source>
</evidence>
<feature type="domain" description="Acyl-CoA dehydrogenase/oxidase C-terminal" evidence="6">
    <location>
        <begin position="186"/>
        <end position="327"/>
    </location>
</feature>
<keyword evidence="3" id="KW-0285">Flavoprotein</keyword>
<dbReference type="GO" id="GO:0050660">
    <property type="term" value="F:flavin adenine dinucleotide binding"/>
    <property type="evidence" value="ECO:0007669"/>
    <property type="project" value="InterPro"/>
</dbReference>
<dbReference type="RefSeq" id="WP_123678051.1">
    <property type="nucleotide sequence ID" value="NZ_RJKL01000001.1"/>
</dbReference>
<dbReference type="PANTHER" id="PTHR43884">
    <property type="entry name" value="ACYL-COA DEHYDROGENASE"/>
    <property type="match status" value="1"/>
</dbReference>
<comment type="caution">
    <text evidence="8">The sequence shown here is derived from an EMBL/GenBank/DDBJ whole genome shotgun (WGS) entry which is preliminary data.</text>
</comment>
<dbReference type="InterPro" id="IPR009075">
    <property type="entry name" value="AcylCo_DH/oxidase_C"/>
</dbReference>
<reference evidence="8 9" key="1">
    <citation type="submission" date="2018-11" db="EMBL/GenBank/DDBJ databases">
        <title>Sequencing the genomes of 1000 actinobacteria strains.</title>
        <authorList>
            <person name="Klenk H.-P."/>
        </authorList>
    </citation>
    <scope>NUCLEOTIDE SEQUENCE [LARGE SCALE GENOMIC DNA]</scope>
    <source>
        <strain evidence="8 9">DSM 43634</strain>
    </source>
</reference>
<evidence type="ECO:0000259" key="7">
    <source>
        <dbReference type="Pfam" id="PF02771"/>
    </source>
</evidence>
<evidence type="ECO:0000256" key="2">
    <source>
        <dbReference type="ARBA" id="ARBA00009347"/>
    </source>
</evidence>
<dbReference type="Gene3D" id="1.10.540.10">
    <property type="entry name" value="Acyl-CoA dehydrogenase/oxidase, N-terminal domain"/>
    <property type="match status" value="1"/>
</dbReference>
<dbReference type="PANTHER" id="PTHR43884:SF20">
    <property type="entry name" value="ACYL-COA DEHYDROGENASE FADE28"/>
    <property type="match status" value="1"/>
</dbReference>
<evidence type="ECO:0000256" key="3">
    <source>
        <dbReference type="ARBA" id="ARBA00022630"/>
    </source>
</evidence>
<keyword evidence="5" id="KW-0560">Oxidoreductase</keyword>
<evidence type="ECO:0000256" key="1">
    <source>
        <dbReference type="ARBA" id="ARBA00001974"/>
    </source>
</evidence>
<evidence type="ECO:0000256" key="5">
    <source>
        <dbReference type="ARBA" id="ARBA00023002"/>
    </source>
</evidence>
<dbReference type="SUPFAM" id="SSF47203">
    <property type="entry name" value="Acyl-CoA dehydrogenase C-terminal domain-like"/>
    <property type="match status" value="1"/>
</dbReference>
<protein>
    <recommendedName>
        <fullName evidence="10">Acyl-CoA dehydrogenase</fullName>
    </recommendedName>
</protein>
<proteinExistence type="inferred from homology"/>
<evidence type="ECO:0008006" key="10">
    <source>
        <dbReference type="Google" id="ProtNLM"/>
    </source>
</evidence>
<dbReference type="Proteomes" id="UP000271683">
    <property type="component" value="Unassembled WGS sequence"/>
</dbReference>
<comment type="cofactor">
    <cofactor evidence="1">
        <name>FAD</name>
        <dbReference type="ChEBI" id="CHEBI:57692"/>
    </cofactor>
</comment>
<gene>
    <name evidence="8" type="ORF">EDD30_0756</name>
</gene>
<evidence type="ECO:0000259" key="6">
    <source>
        <dbReference type="Pfam" id="PF00441"/>
    </source>
</evidence>